<keyword evidence="1" id="KW-0472">Membrane</keyword>
<dbReference type="EMBL" id="UINC01094553">
    <property type="protein sequence ID" value="SVC49889.1"/>
    <property type="molecule type" value="Genomic_DNA"/>
</dbReference>
<proteinExistence type="predicted"/>
<evidence type="ECO:0000256" key="1">
    <source>
        <dbReference type="SAM" id="Phobius"/>
    </source>
</evidence>
<feature type="transmembrane region" description="Helical" evidence="1">
    <location>
        <begin position="37"/>
        <end position="59"/>
    </location>
</feature>
<gene>
    <name evidence="2" type="ORF">METZ01_LOCUS302743</name>
</gene>
<dbReference type="AlphaFoldDB" id="A0A382MM44"/>
<protein>
    <submittedName>
        <fullName evidence="2">Uncharacterized protein</fullName>
    </submittedName>
</protein>
<feature type="transmembrane region" description="Helical" evidence="1">
    <location>
        <begin position="71"/>
        <end position="92"/>
    </location>
</feature>
<sequence>MIKPKGYNHSYDFIIPFGVFFWVPFSIFIPVRNKDAIIFLCLYHLFLSIVLPLLAFMFIRQVQWAGILLSLNNTLFHILFLIALFIGLKGIVEDWTRGR</sequence>
<accession>A0A382MM44</accession>
<keyword evidence="1" id="KW-0812">Transmembrane</keyword>
<reference evidence="2" key="1">
    <citation type="submission" date="2018-05" db="EMBL/GenBank/DDBJ databases">
        <authorList>
            <person name="Lanie J.A."/>
            <person name="Ng W.-L."/>
            <person name="Kazmierczak K.M."/>
            <person name="Andrzejewski T.M."/>
            <person name="Davidsen T.M."/>
            <person name="Wayne K.J."/>
            <person name="Tettelin H."/>
            <person name="Glass J.I."/>
            <person name="Rusch D."/>
            <person name="Podicherti R."/>
            <person name="Tsui H.-C.T."/>
            <person name="Winkler M.E."/>
        </authorList>
    </citation>
    <scope>NUCLEOTIDE SEQUENCE</scope>
</reference>
<keyword evidence="1" id="KW-1133">Transmembrane helix</keyword>
<name>A0A382MM44_9ZZZZ</name>
<evidence type="ECO:0000313" key="2">
    <source>
        <dbReference type="EMBL" id="SVC49889.1"/>
    </source>
</evidence>
<feature type="transmembrane region" description="Helical" evidence="1">
    <location>
        <begin position="12"/>
        <end position="31"/>
    </location>
</feature>
<organism evidence="2">
    <name type="scientific">marine metagenome</name>
    <dbReference type="NCBI Taxonomy" id="408172"/>
    <lineage>
        <taxon>unclassified sequences</taxon>
        <taxon>metagenomes</taxon>
        <taxon>ecological metagenomes</taxon>
    </lineage>
</organism>